<comment type="caution">
    <text evidence="7">The sequence shown here is derived from an EMBL/GenBank/DDBJ whole genome shotgun (WGS) entry which is preliminary data.</text>
</comment>
<protein>
    <recommendedName>
        <fullName evidence="6">S-adenosyl-L-methionine-dependent methyltransferase</fullName>
        <ecNumber evidence="6">2.1.1.-</ecNumber>
    </recommendedName>
</protein>
<keyword evidence="5 6" id="KW-0949">S-adenosyl-L-methionine</keyword>
<evidence type="ECO:0000256" key="2">
    <source>
        <dbReference type="ARBA" id="ARBA00008138"/>
    </source>
</evidence>
<keyword evidence="3 6" id="KW-0489">Methyltransferase</keyword>
<name>A0A543CJK2_9ACTN</name>
<dbReference type="NCBIfam" id="TIGR00027">
    <property type="entry name" value="mthyl_TIGR00027"/>
    <property type="match status" value="1"/>
</dbReference>
<dbReference type="InterPro" id="IPR029063">
    <property type="entry name" value="SAM-dependent_MTases_sf"/>
</dbReference>
<evidence type="ECO:0000256" key="6">
    <source>
        <dbReference type="RuleBase" id="RU362030"/>
    </source>
</evidence>
<accession>A0A543CJK2</accession>
<dbReference type="SUPFAM" id="SSF53335">
    <property type="entry name" value="S-adenosyl-L-methionine-dependent methyltransferases"/>
    <property type="match status" value="1"/>
</dbReference>
<keyword evidence="8" id="KW-1185">Reference proteome</keyword>
<evidence type="ECO:0000313" key="8">
    <source>
        <dbReference type="Proteomes" id="UP000316096"/>
    </source>
</evidence>
<dbReference type="RefSeq" id="WP_141956042.1">
    <property type="nucleotide sequence ID" value="NZ_VFOZ01000001.1"/>
</dbReference>
<evidence type="ECO:0000256" key="4">
    <source>
        <dbReference type="ARBA" id="ARBA00022679"/>
    </source>
</evidence>
<comment type="function">
    <text evidence="1 6">Exhibits S-adenosyl-L-methionine-dependent methyltransferase activity.</text>
</comment>
<evidence type="ECO:0000256" key="3">
    <source>
        <dbReference type="ARBA" id="ARBA00022603"/>
    </source>
</evidence>
<dbReference type="PANTHER" id="PTHR43619:SF2">
    <property type="entry name" value="S-ADENOSYL-L-METHIONINE-DEPENDENT METHYLTRANSFERASES SUPERFAMILY PROTEIN"/>
    <property type="match status" value="1"/>
</dbReference>
<organism evidence="7 8">
    <name type="scientific">Actinoallomurus bryophytorum</name>
    <dbReference type="NCBI Taxonomy" id="1490222"/>
    <lineage>
        <taxon>Bacteria</taxon>
        <taxon>Bacillati</taxon>
        <taxon>Actinomycetota</taxon>
        <taxon>Actinomycetes</taxon>
        <taxon>Streptosporangiales</taxon>
        <taxon>Thermomonosporaceae</taxon>
        <taxon>Actinoallomurus</taxon>
    </lineage>
</organism>
<keyword evidence="4 7" id="KW-0808">Transferase</keyword>
<comment type="similarity">
    <text evidence="2 6">Belongs to the UPF0677 family.</text>
</comment>
<dbReference type="AlphaFoldDB" id="A0A543CJK2"/>
<proteinExistence type="inferred from homology"/>
<dbReference type="EMBL" id="VFOZ01000001">
    <property type="protein sequence ID" value="TQL97292.1"/>
    <property type="molecule type" value="Genomic_DNA"/>
</dbReference>
<evidence type="ECO:0000313" key="7">
    <source>
        <dbReference type="EMBL" id="TQL97292.1"/>
    </source>
</evidence>
<dbReference type="OrthoDB" id="9806164at2"/>
<gene>
    <name evidence="7" type="ORF">FB559_2871</name>
</gene>
<dbReference type="Pfam" id="PF04072">
    <property type="entry name" value="LCM"/>
    <property type="match status" value="1"/>
</dbReference>
<sequence>MEPSASLSGVGGTSLGVARARAWESGRPDRLFDDPYAAAFAAAAPVTRRAVSPGSARARLAFHVIIRTRFYDDYLLAACAAGCRQVVLLAAGLDTRAYRLPWPEGVRLYELDLPEVLTFKESVLAGQEAVPRCSLTALPVDLRSEWPATLTDAGFDPGAPTAWLIEGLLVYLTASEASLLLTRVGSLSAPGSRVSFERNNAASTIASGDRTGITEYATLWKGGLGEDTADWLDRNGWRTEVHELADVAASYGRPVPDASLSGFLTATY</sequence>
<evidence type="ECO:0000256" key="5">
    <source>
        <dbReference type="ARBA" id="ARBA00022691"/>
    </source>
</evidence>
<dbReference type="GO" id="GO:0008168">
    <property type="term" value="F:methyltransferase activity"/>
    <property type="evidence" value="ECO:0007669"/>
    <property type="project" value="UniProtKB-UniRule"/>
</dbReference>
<dbReference type="GO" id="GO:0032259">
    <property type="term" value="P:methylation"/>
    <property type="evidence" value="ECO:0007669"/>
    <property type="project" value="UniProtKB-KW"/>
</dbReference>
<dbReference type="InterPro" id="IPR007213">
    <property type="entry name" value="Ppm1/Ppm2/Tcmp"/>
</dbReference>
<dbReference type="PANTHER" id="PTHR43619">
    <property type="entry name" value="S-ADENOSYL-L-METHIONINE-DEPENDENT METHYLTRANSFERASE YKTD-RELATED"/>
    <property type="match status" value="1"/>
</dbReference>
<dbReference type="Proteomes" id="UP000316096">
    <property type="component" value="Unassembled WGS sequence"/>
</dbReference>
<dbReference type="InterPro" id="IPR011610">
    <property type="entry name" value="SAM_mthyl_Trfase_ML2640-like"/>
</dbReference>
<evidence type="ECO:0000256" key="1">
    <source>
        <dbReference type="ARBA" id="ARBA00003907"/>
    </source>
</evidence>
<dbReference type="EC" id="2.1.1.-" evidence="6"/>
<dbReference type="Gene3D" id="3.40.50.150">
    <property type="entry name" value="Vaccinia Virus protein VP39"/>
    <property type="match status" value="1"/>
</dbReference>
<reference evidence="7 8" key="1">
    <citation type="submission" date="2019-06" db="EMBL/GenBank/DDBJ databases">
        <title>Sequencing the genomes of 1000 actinobacteria strains.</title>
        <authorList>
            <person name="Klenk H.-P."/>
        </authorList>
    </citation>
    <scope>NUCLEOTIDE SEQUENCE [LARGE SCALE GENOMIC DNA]</scope>
    <source>
        <strain evidence="7 8">DSM 102200</strain>
    </source>
</reference>